<keyword evidence="2" id="KW-0732">Signal</keyword>
<name>A0AAN8V5N4_9MAGN</name>
<feature type="region of interest" description="Disordered" evidence="1">
    <location>
        <begin position="51"/>
        <end position="72"/>
    </location>
</feature>
<sequence>MKAIFRIFILCMAFIIILSSSSTARELVQNGASSNDGRVCPFPWLSCRRSHNPPPIRSAPPPPPLPQPPPPPQKCEYYQKCYGPPPPDPDDPWTACPYFRKCYDVPPAPAS</sequence>
<evidence type="ECO:0000256" key="2">
    <source>
        <dbReference type="SAM" id="SignalP"/>
    </source>
</evidence>
<protein>
    <submittedName>
        <fullName evidence="3">Uncharacterized protein</fullName>
    </submittedName>
</protein>
<dbReference type="EMBL" id="JBAMMX010000014">
    <property type="protein sequence ID" value="KAK6927985.1"/>
    <property type="molecule type" value="Genomic_DNA"/>
</dbReference>
<organism evidence="3 4">
    <name type="scientific">Dillenia turbinata</name>
    <dbReference type="NCBI Taxonomy" id="194707"/>
    <lineage>
        <taxon>Eukaryota</taxon>
        <taxon>Viridiplantae</taxon>
        <taxon>Streptophyta</taxon>
        <taxon>Embryophyta</taxon>
        <taxon>Tracheophyta</taxon>
        <taxon>Spermatophyta</taxon>
        <taxon>Magnoliopsida</taxon>
        <taxon>eudicotyledons</taxon>
        <taxon>Gunneridae</taxon>
        <taxon>Pentapetalae</taxon>
        <taxon>Dilleniales</taxon>
        <taxon>Dilleniaceae</taxon>
        <taxon>Dillenia</taxon>
    </lineage>
</organism>
<dbReference type="Proteomes" id="UP001370490">
    <property type="component" value="Unassembled WGS sequence"/>
</dbReference>
<keyword evidence="4" id="KW-1185">Reference proteome</keyword>
<accession>A0AAN8V5N4</accession>
<evidence type="ECO:0000313" key="4">
    <source>
        <dbReference type="Proteomes" id="UP001370490"/>
    </source>
</evidence>
<reference evidence="3 4" key="1">
    <citation type="submission" date="2023-12" db="EMBL/GenBank/DDBJ databases">
        <title>A high-quality genome assembly for Dillenia turbinata (Dilleniales).</title>
        <authorList>
            <person name="Chanderbali A."/>
        </authorList>
    </citation>
    <scope>NUCLEOTIDE SEQUENCE [LARGE SCALE GENOMIC DNA]</scope>
    <source>
        <strain evidence="3">LSX21</strain>
        <tissue evidence="3">Leaf</tissue>
    </source>
</reference>
<evidence type="ECO:0000256" key="1">
    <source>
        <dbReference type="SAM" id="MobiDB-lite"/>
    </source>
</evidence>
<feature type="signal peptide" evidence="2">
    <location>
        <begin position="1"/>
        <end position="24"/>
    </location>
</feature>
<dbReference type="AlphaFoldDB" id="A0AAN8V5N4"/>
<proteinExistence type="predicted"/>
<feature type="chain" id="PRO_5042860008" evidence="2">
    <location>
        <begin position="25"/>
        <end position="111"/>
    </location>
</feature>
<gene>
    <name evidence="3" type="ORF">RJ641_006576</name>
</gene>
<comment type="caution">
    <text evidence="3">The sequence shown here is derived from an EMBL/GenBank/DDBJ whole genome shotgun (WGS) entry which is preliminary data.</text>
</comment>
<evidence type="ECO:0000313" key="3">
    <source>
        <dbReference type="EMBL" id="KAK6927985.1"/>
    </source>
</evidence>
<feature type="compositionally biased region" description="Pro residues" evidence="1">
    <location>
        <begin position="52"/>
        <end position="72"/>
    </location>
</feature>